<keyword evidence="3" id="KW-1185">Reference proteome</keyword>
<reference evidence="2" key="1">
    <citation type="submission" date="2021-03" db="EMBL/GenBank/DDBJ databases">
        <title>Whole genome sequence of Streptomyces bomunensis MMS17-BM035.</title>
        <authorList>
            <person name="Lee J.H."/>
        </authorList>
    </citation>
    <scope>NUCLEOTIDE SEQUENCE</scope>
    <source>
        <strain evidence="2">MMS17-BM035</strain>
    </source>
</reference>
<proteinExistence type="predicted"/>
<gene>
    <name evidence="2" type="ORF">JFN87_02870</name>
</gene>
<dbReference type="Proteomes" id="UP000670475">
    <property type="component" value="Unassembled WGS sequence"/>
</dbReference>
<dbReference type="EMBL" id="JAGIQL010000005">
    <property type="protein sequence ID" value="MBP0456447.1"/>
    <property type="molecule type" value="Genomic_DNA"/>
</dbReference>
<sequence>MAAATSAACCDPEPEAVAESDEEPQAAVDTNASAEMPAAAALAAPRRFERLP</sequence>
<dbReference type="RefSeq" id="WP_209338228.1">
    <property type="nucleotide sequence ID" value="NZ_JAGIQL010000005.1"/>
</dbReference>
<evidence type="ECO:0000313" key="3">
    <source>
        <dbReference type="Proteomes" id="UP000670475"/>
    </source>
</evidence>
<comment type="caution">
    <text evidence="2">The sequence shown here is derived from an EMBL/GenBank/DDBJ whole genome shotgun (WGS) entry which is preliminary data.</text>
</comment>
<accession>A0A940MB72</accession>
<organism evidence="2 3">
    <name type="scientific">Streptomyces montanisoli</name>
    <dbReference type="NCBI Taxonomy" id="2798581"/>
    <lineage>
        <taxon>Bacteria</taxon>
        <taxon>Bacillati</taxon>
        <taxon>Actinomycetota</taxon>
        <taxon>Actinomycetes</taxon>
        <taxon>Kitasatosporales</taxon>
        <taxon>Streptomycetaceae</taxon>
        <taxon>Streptomyces</taxon>
    </lineage>
</organism>
<name>A0A940MB72_9ACTN</name>
<feature type="compositionally biased region" description="Acidic residues" evidence="1">
    <location>
        <begin position="12"/>
        <end position="24"/>
    </location>
</feature>
<protein>
    <submittedName>
        <fullName evidence="2">Uncharacterized protein</fullName>
    </submittedName>
</protein>
<feature type="region of interest" description="Disordered" evidence="1">
    <location>
        <begin position="1"/>
        <end position="29"/>
    </location>
</feature>
<evidence type="ECO:0000313" key="2">
    <source>
        <dbReference type="EMBL" id="MBP0456447.1"/>
    </source>
</evidence>
<dbReference type="AlphaFoldDB" id="A0A940MB72"/>
<evidence type="ECO:0000256" key="1">
    <source>
        <dbReference type="SAM" id="MobiDB-lite"/>
    </source>
</evidence>